<comment type="caution">
    <text evidence="2">The sequence shown here is derived from an EMBL/GenBank/DDBJ whole genome shotgun (WGS) entry which is preliminary data.</text>
</comment>
<sequence length="122" mass="13561">MIAGCNRHVAGRADHHPMPADRRSDADSAGRDVCERDRILQHAVRTGILAAGSNPRALVERSARHSRGDEMPLSGDIDATIIREIMDRARVILRCGKTYIILDRLIPGVRSNAENQGRRYPK</sequence>
<organism evidence="2 3">
    <name type="scientific">Acidithiobacillus ferrivorans</name>
    <dbReference type="NCBI Taxonomy" id="160808"/>
    <lineage>
        <taxon>Bacteria</taxon>
        <taxon>Pseudomonadati</taxon>
        <taxon>Pseudomonadota</taxon>
        <taxon>Acidithiobacillia</taxon>
        <taxon>Acidithiobacillales</taxon>
        <taxon>Acidithiobacillaceae</taxon>
        <taxon>Acidithiobacillus</taxon>
    </lineage>
</organism>
<accession>A0A257SM22</accession>
<evidence type="ECO:0000313" key="2">
    <source>
        <dbReference type="EMBL" id="OYV74175.1"/>
    </source>
</evidence>
<reference evidence="2 3" key="1">
    <citation type="submission" date="2017-03" db="EMBL/GenBank/DDBJ databases">
        <title>Lifting the veil on microbial sulfur biogeochemistry in mining wastewaters.</title>
        <authorList>
            <person name="Kantor R.S."/>
            <person name="Colenbrander Nelson T."/>
            <person name="Marshall S."/>
            <person name="Bennett D."/>
            <person name="Apte S."/>
            <person name="Camacho D."/>
            <person name="Thomas B.C."/>
            <person name="Warren L.A."/>
            <person name="Banfield J.F."/>
        </authorList>
    </citation>
    <scope>NUCLEOTIDE SEQUENCE [LARGE SCALE GENOMIC DNA]</scope>
    <source>
        <strain evidence="2">21-59-9</strain>
    </source>
</reference>
<evidence type="ECO:0000256" key="1">
    <source>
        <dbReference type="SAM" id="MobiDB-lite"/>
    </source>
</evidence>
<proteinExistence type="predicted"/>
<dbReference type="AlphaFoldDB" id="A0A257SM22"/>
<name>A0A257SM22_9PROT</name>
<feature type="region of interest" description="Disordered" evidence="1">
    <location>
        <begin position="1"/>
        <end position="32"/>
    </location>
</feature>
<protein>
    <submittedName>
        <fullName evidence="2">Uncharacterized protein</fullName>
    </submittedName>
</protein>
<gene>
    <name evidence="2" type="ORF">B7Z70_12325</name>
</gene>
<evidence type="ECO:0000313" key="3">
    <source>
        <dbReference type="Proteomes" id="UP000216779"/>
    </source>
</evidence>
<dbReference type="EMBL" id="NCBC01000599">
    <property type="protein sequence ID" value="OYV74175.1"/>
    <property type="molecule type" value="Genomic_DNA"/>
</dbReference>
<dbReference type="Proteomes" id="UP000216779">
    <property type="component" value="Unassembled WGS sequence"/>
</dbReference>
<feature type="compositionally biased region" description="Basic and acidic residues" evidence="1">
    <location>
        <begin position="11"/>
        <end position="32"/>
    </location>
</feature>